<dbReference type="EMBL" id="FNVD01000005">
    <property type="protein sequence ID" value="SEF81789.1"/>
    <property type="molecule type" value="Genomic_DNA"/>
</dbReference>
<name>A0A1H5V3A9_9RHOB</name>
<keyword evidence="1" id="KW-0472">Membrane</keyword>
<keyword evidence="3" id="KW-1185">Reference proteome</keyword>
<keyword evidence="1" id="KW-0812">Transmembrane</keyword>
<proteinExistence type="predicted"/>
<keyword evidence="1" id="KW-1133">Transmembrane helix</keyword>
<reference evidence="2 3" key="1">
    <citation type="submission" date="2016-10" db="EMBL/GenBank/DDBJ databases">
        <authorList>
            <person name="de Groot N.N."/>
        </authorList>
    </citation>
    <scope>NUCLEOTIDE SEQUENCE [LARGE SCALE GENOMIC DNA]</scope>
    <source>
        <strain evidence="2 3">DSM 23413</strain>
    </source>
</reference>
<dbReference type="AlphaFoldDB" id="A0A1H5V3A9"/>
<sequence>MLRPVVAIVAAGALAGVLIAGLEAAGYRAGWITGASVVAAVILVSLAEHRLFPPAMAPASPPNPDRAHWHYLQLALGAALMAFGLWRLQDDPRFIFGWLAVAAGAGLGLWAAARQRALALHMRTRPRLFDEHARANRDRAERWALLAALETGLILGFLDLEDILNLSGAAVGFSVAFVAVETGLLGQAFLEWRDSREARKSR</sequence>
<gene>
    <name evidence="2" type="ORF">SAMN05421751_105125</name>
</gene>
<accession>A0A1H5V3A9</accession>
<organism evidence="2 3">
    <name type="scientific">Jhaorihella thermophila</name>
    <dbReference type="NCBI Taxonomy" id="488547"/>
    <lineage>
        <taxon>Bacteria</taxon>
        <taxon>Pseudomonadati</taxon>
        <taxon>Pseudomonadota</taxon>
        <taxon>Alphaproteobacteria</taxon>
        <taxon>Rhodobacterales</taxon>
        <taxon>Paracoccaceae</taxon>
        <taxon>Jhaorihella</taxon>
    </lineage>
</organism>
<feature type="transmembrane region" description="Helical" evidence="1">
    <location>
        <begin position="30"/>
        <end position="47"/>
    </location>
</feature>
<evidence type="ECO:0000313" key="2">
    <source>
        <dbReference type="EMBL" id="SEF81789.1"/>
    </source>
</evidence>
<feature type="transmembrane region" description="Helical" evidence="1">
    <location>
        <begin position="68"/>
        <end position="88"/>
    </location>
</feature>
<protein>
    <submittedName>
        <fullName evidence="2">Uncharacterized protein</fullName>
    </submittedName>
</protein>
<dbReference type="RefSeq" id="WP_380218860.1">
    <property type="nucleotide sequence ID" value="NZ_JBHSVS010000007.1"/>
</dbReference>
<evidence type="ECO:0000256" key="1">
    <source>
        <dbReference type="SAM" id="Phobius"/>
    </source>
</evidence>
<evidence type="ECO:0000313" key="3">
    <source>
        <dbReference type="Proteomes" id="UP000236742"/>
    </source>
</evidence>
<feature type="transmembrane region" description="Helical" evidence="1">
    <location>
        <begin position="143"/>
        <end position="160"/>
    </location>
</feature>
<feature type="transmembrane region" description="Helical" evidence="1">
    <location>
        <begin position="166"/>
        <end position="190"/>
    </location>
</feature>
<feature type="transmembrane region" description="Helical" evidence="1">
    <location>
        <begin position="94"/>
        <end position="113"/>
    </location>
</feature>
<dbReference type="Proteomes" id="UP000236742">
    <property type="component" value="Unassembled WGS sequence"/>
</dbReference>